<feature type="transmembrane region" description="Helical" evidence="6">
    <location>
        <begin position="16"/>
        <end position="36"/>
    </location>
</feature>
<evidence type="ECO:0000256" key="5">
    <source>
        <dbReference type="ARBA" id="ARBA00023136"/>
    </source>
</evidence>
<evidence type="ECO:0000256" key="6">
    <source>
        <dbReference type="SAM" id="Phobius"/>
    </source>
</evidence>
<gene>
    <name evidence="8" type="ORF">IAA67_02950</name>
</gene>
<evidence type="ECO:0000256" key="4">
    <source>
        <dbReference type="ARBA" id="ARBA00022989"/>
    </source>
</evidence>
<keyword evidence="5 6" id="KW-0472">Membrane</keyword>
<dbReference type="PANTHER" id="PTHR38459:SF5">
    <property type="entry name" value="CELL WALL TEICHOIC ACID GLYCOSYLATION PROTEIN GTCA"/>
    <property type="match status" value="1"/>
</dbReference>
<name>A0A9D1CN02_9FIRM</name>
<evidence type="ECO:0000313" key="9">
    <source>
        <dbReference type="Proteomes" id="UP000886874"/>
    </source>
</evidence>
<comment type="caution">
    <text evidence="8">The sequence shown here is derived from an EMBL/GenBank/DDBJ whole genome shotgun (WGS) entry which is preliminary data.</text>
</comment>
<feature type="transmembrane region" description="Helical" evidence="6">
    <location>
        <begin position="82"/>
        <end position="100"/>
    </location>
</feature>
<feature type="transmembrane region" description="Helical" evidence="6">
    <location>
        <begin position="42"/>
        <end position="61"/>
    </location>
</feature>
<dbReference type="Pfam" id="PF04138">
    <property type="entry name" value="GtrA_DPMS_TM"/>
    <property type="match status" value="1"/>
</dbReference>
<dbReference type="GO" id="GO:0005886">
    <property type="term" value="C:plasma membrane"/>
    <property type="evidence" value="ECO:0007669"/>
    <property type="project" value="TreeGrafter"/>
</dbReference>
<sequence>MKQTLQTLLRRYREQWSYLIVGGCTTLVNYAVFFLLDRTGLYYQLSNVLAWVCAVIFAYFANGRWVYRSVARRGWREAGSFALSRLFSLGLESLLLHLLVDLAQVHQLAAKLLVAVVVVVVNYITGRIVYLRKGA</sequence>
<evidence type="ECO:0000256" key="3">
    <source>
        <dbReference type="ARBA" id="ARBA00022692"/>
    </source>
</evidence>
<keyword evidence="3 6" id="KW-0812">Transmembrane</keyword>
<keyword evidence="4 6" id="KW-1133">Transmembrane helix</keyword>
<organism evidence="8 9">
    <name type="scientific">Candidatus Avoscillospira stercorigallinarum</name>
    <dbReference type="NCBI Taxonomy" id="2840708"/>
    <lineage>
        <taxon>Bacteria</taxon>
        <taxon>Bacillati</taxon>
        <taxon>Bacillota</taxon>
        <taxon>Clostridia</taxon>
        <taxon>Eubacteriales</taxon>
        <taxon>Oscillospiraceae</taxon>
        <taxon>Oscillospiraceae incertae sedis</taxon>
        <taxon>Candidatus Avoscillospira</taxon>
    </lineage>
</organism>
<proteinExistence type="inferred from homology"/>
<evidence type="ECO:0000259" key="7">
    <source>
        <dbReference type="Pfam" id="PF04138"/>
    </source>
</evidence>
<feature type="transmembrane region" description="Helical" evidence="6">
    <location>
        <begin position="112"/>
        <end position="130"/>
    </location>
</feature>
<dbReference type="PANTHER" id="PTHR38459">
    <property type="entry name" value="PROPHAGE BACTOPRENOL-LINKED GLUCOSE TRANSLOCASE HOMOLOG"/>
    <property type="match status" value="1"/>
</dbReference>
<evidence type="ECO:0000256" key="1">
    <source>
        <dbReference type="ARBA" id="ARBA00004141"/>
    </source>
</evidence>
<evidence type="ECO:0000313" key="8">
    <source>
        <dbReference type="EMBL" id="HIQ69276.1"/>
    </source>
</evidence>
<comment type="similarity">
    <text evidence="2">Belongs to the GtrA family.</text>
</comment>
<dbReference type="GO" id="GO:0000271">
    <property type="term" value="P:polysaccharide biosynthetic process"/>
    <property type="evidence" value="ECO:0007669"/>
    <property type="project" value="InterPro"/>
</dbReference>
<dbReference type="InterPro" id="IPR051401">
    <property type="entry name" value="GtrA_CellWall_Glycosyl"/>
</dbReference>
<dbReference type="InterPro" id="IPR007267">
    <property type="entry name" value="GtrA_DPMS_TM"/>
</dbReference>
<protein>
    <submittedName>
        <fullName evidence="8">GtrA family protein</fullName>
    </submittedName>
</protein>
<dbReference type="Proteomes" id="UP000886874">
    <property type="component" value="Unassembled WGS sequence"/>
</dbReference>
<comment type="subcellular location">
    <subcellularLocation>
        <location evidence="1">Membrane</location>
        <topology evidence="1">Multi-pass membrane protein</topology>
    </subcellularLocation>
</comment>
<evidence type="ECO:0000256" key="2">
    <source>
        <dbReference type="ARBA" id="ARBA00009399"/>
    </source>
</evidence>
<reference evidence="8" key="2">
    <citation type="journal article" date="2021" name="PeerJ">
        <title>Extensive microbial diversity within the chicken gut microbiome revealed by metagenomics and culture.</title>
        <authorList>
            <person name="Gilroy R."/>
            <person name="Ravi A."/>
            <person name="Getino M."/>
            <person name="Pursley I."/>
            <person name="Horton D.L."/>
            <person name="Alikhan N.F."/>
            <person name="Baker D."/>
            <person name="Gharbi K."/>
            <person name="Hall N."/>
            <person name="Watson M."/>
            <person name="Adriaenssens E.M."/>
            <person name="Foster-Nyarko E."/>
            <person name="Jarju S."/>
            <person name="Secka A."/>
            <person name="Antonio M."/>
            <person name="Oren A."/>
            <person name="Chaudhuri R.R."/>
            <person name="La Ragione R."/>
            <person name="Hildebrand F."/>
            <person name="Pallen M.J."/>
        </authorList>
    </citation>
    <scope>NUCLEOTIDE SEQUENCE</scope>
    <source>
        <strain evidence="8">ChiSjej2B20-13462</strain>
    </source>
</reference>
<dbReference type="AlphaFoldDB" id="A0A9D1CN02"/>
<reference evidence="8" key="1">
    <citation type="submission" date="2020-10" db="EMBL/GenBank/DDBJ databases">
        <authorList>
            <person name="Gilroy R."/>
        </authorList>
    </citation>
    <scope>NUCLEOTIDE SEQUENCE</scope>
    <source>
        <strain evidence="8">ChiSjej2B20-13462</strain>
    </source>
</reference>
<accession>A0A9D1CN02</accession>
<feature type="domain" description="GtrA/DPMS transmembrane" evidence="7">
    <location>
        <begin position="18"/>
        <end position="128"/>
    </location>
</feature>
<dbReference type="EMBL" id="DVFN01000046">
    <property type="protein sequence ID" value="HIQ69276.1"/>
    <property type="molecule type" value="Genomic_DNA"/>
</dbReference>